<dbReference type="PANTHER" id="PTHR36932:SF1">
    <property type="entry name" value="CAPSULAR POLYSACCHARIDE BIOSYNTHESIS PROTEIN"/>
    <property type="match status" value="1"/>
</dbReference>
<keyword evidence="2" id="KW-1185">Reference proteome</keyword>
<gene>
    <name evidence="1" type="ORF">KSF_112100</name>
</gene>
<dbReference type="RefSeq" id="WP_220211721.1">
    <property type="nucleotide sequence ID" value="NZ_BNJK01000004.1"/>
</dbReference>
<evidence type="ECO:0000313" key="1">
    <source>
        <dbReference type="EMBL" id="GHP01163.1"/>
    </source>
</evidence>
<dbReference type="InterPro" id="IPR042099">
    <property type="entry name" value="ANL_N_sf"/>
</dbReference>
<comment type="caution">
    <text evidence="1">The sequence shown here is derived from an EMBL/GenBank/DDBJ whole genome shotgun (WGS) entry which is preliminary data.</text>
</comment>
<dbReference type="AlphaFoldDB" id="A0A8J3NB68"/>
<proteinExistence type="predicted"/>
<reference evidence="1" key="1">
    <citation type="submission" date="2020-10" db="EMBL/GenBank/DDBJ databases">
        <title>Taxonomic study of unclassified bacteria belonging to the class Ktedonobacteria.</title>
        <authorList>
            <person name="Yabe S."/>
            <person name="Wang C.M."/>
            <person name="Zheng Y."/>
            <person name="Sakai Y."/>
            <person name="Cavaletti L."/>
            <person name="Monciardini P."/>
            <person name="Donadio S."/>
        </authorList>
    </citation>
    <scope>NUCLEOTIDE SEQUENCE</scope>
    <source>
        <strain evidence="1">ID150040</strain>
    </source>
</reference>
<sequence length="206" mass="23543">MDITMMLQLLSQLRSFRLRENWNRKLLEDYQTHALRLLRAYAYAHSPFYQRFHQGLYNAWQPEMLIAYASMARVLADEQLSGHLRITPRVVFPSSEVLTEETRRRMEQAWGERIFNQYAATECGSLAAECDQHQGMHLSEDLVIFEVVDSGNRPVPPGVYGDKLLITVLGSRTQPLIRYELSDIVSRPVSAPVGDPLDSSMLSGDV</sequence>
<dbReference type="SUPFAM" id="SSF56801">
    <property type="entry name" value="Acetyl-CoA synthetase-like"/>
    <property type="match status" value="1"/>
</dbReference>
<protein>
    <submittedName>
        <fullName evidence="1">Uncharacterized protein</fullName>
    </submittedName>
</protein>
<evidence type="ECO:0000313" key="2">
    <source>
        <dbReference type="Proteomes" id="UP000597444"/>
    </source>
</evidence>
<name>A0A8J3NB68_9CHLR</name>
<accession>A0A8J3NB68</accession>
<dbReference type="Gene3D" id="3.40.50.12780">
    <property type="entry name" value="N-terminal domain of ligase-like"/>
    <property type="match status" value="1"/>
</dbReference>
<dbReference type="PANTHER" id="PTHR36932">
    <property type="entry name" value="CAPSULAR POLYSACCHARIDE BIOSYNTHESIS PROTEIN"/>
    <property type="match status" value="1"/>
</dbReference>
<dbReference type="EMBL" id="BNJK01000004">
    <property type="protein sequence ID" value="GHP01163.1"/>
    <property type="molecule type" value="Genomic_DNA"/>
</dbReference>
<organism evidence="1 2">
    <name type="scientific">Reticulibacter mediterranei</name>
    <dbReference type="NCBI Taxonomy" id="2778369"/>
    <lineage>
        <taxon>Bacteria</taxon>
        <taxon>Bacillati</taxon>
        <taxon>Chloroflexota</taxon>
        <taxon>Ktedonobacteria</taxon>
        <taxon>Ktedonobacterales</taxon>
        <taxon>Reticulibacteraceae</taxon>
        <taxon>Reticulibacter</taxon>
    </lineage>
</organism>
<dbReference type="Proteomes" id="UP000597444">
    <property type="component" value="Unassembled WGS sequence"/>
</dbReference>
<dbReference type="InterPro" id="IPR053158">
    <property type="entry name" value="CapK_Type1_Caps_Biosynth"/>
</dbReference>